<evidence type="ECO:0000313" key="1">
    <source>
        <dbReference type="EMBL" id="RLW05260.1"/>
    </source>
</evidence>
<organism evidence="1 2">
    <name type="scientific">Chloebia gouldiae</name>
    <name type="common">Gouldian finch</name>
    <name type="synonym">Erythrura gouldiae</name>
    <dbReference type="NCBI Taxonomy" id="44316"/>
    <lineage>
        <taxon>Eukaryota</taxon>
        <taxon>Metazoa</taxon>
        <taxon>Chordata</taxon>
        <taxon>Craniata</taxon>
        <taxon>Vertebrata</taxon>
        <taxon>Euteleostomi</taxon>
        <taxon>Archelosauria</taxon>
        <taxon>Archosauria</taxon>
        <taxon>Dinosauria</taxon>
        <taxon>Saurischia</taxon>
        <taxon>Theropoda</taxon>
        <taxon>Coelurosauria</taxon>
        <taxon>Aves</taxon>
        <taxon>Neognathae</taxon>
        <taxon>Neoaves</taxon>
        <taxon>Telluraves</taxon>
        <taxon>Australaves</taxon>
        <taxon>Passeriformes</taxon>
        <taxon>Passeroidea</taxon>
        <taxon>Passeridae</taxon>
        <taxon>Chloebia</taxon>
    </lineage>
</organism>
<dbReference type="EMBL" id="QUSF01000011">
    <property type="protein sequence ID" value="RLW05260.1"/>
    <property type="molecule type" value="Genomic_DNA"/>
</dbReference>
<reference evidence="1 2" key="1">
    <citation type="journal article" date="2018" name="Proc. R. Soc. B">
        <title>A non-coding region near Follistatin controls head colour polymorphism in the Gouldian finch.</title>
        <authorList>
            <person name="Toomey M.B."/>
            <person name="Marques C.I."/>
            <person name="Andrade P."/>
            <person name="Araujo P.M."/>
            <person name="Sabatino S."/>
            <person name="Gazda M.A."/>
            <person name="Afonso S."/>
            <person name="Lopes R.J."/>
            <person name="Corbo J.C."/>
            <person name="Carneiro M."/>
        </authorList>
    </citation>
    <scope>NUCLEOTIDE SEQUENCE [LARGE SCALE GENOMIC DNA]</scope>
    <source>
        <strain evidence="1">Red01</strain>
        <tissue evidence="1">Muscle</tissue>
    </source>
</reference>
<dbReference type="AlphaFoldDB" id="A0A3L8SQ89"/>
<keyword evidence="2" id="KW-1185">Reference proteome</keyword>
<feature type="non-terminal residue" evidence="1">
    <location>
        <position position="1"/>
    </location>
</feature>
<name>A0A3L8SQ89_CHLGU</name>
<protein>
    <submittedName>
        <fullName evidence="1">Uncharacterized protein</fullName>
    </submittedName>
</protein>
<gene>
    <name evidence="1" type="ORF">DV515_00005401</name>
</gene>
<accession>A0A3L8SQ89</accession>
<proteinExistence type="predicted"/>
<evidence type="ECO:0000313" key="2">
    <source>
        <dbReference type="Proteomes" id="UP000276834"/>
    </source>
</evidence>
<sequence>RRILFKLLPVDVDYSKDGQGVTHLPVTAQDMESSEKKPCLLFVLTPVCYCDVCGTDDSYAQAEKRMAYPGK</sequence>
<dbReference type="Proteomes" id="UP000276834">
    <property type="component" value="Unassembled WGS sequence"/>
</dbReference>
<comment type="caution">
    <text evidence="1">The sequence shown here is derived from an EMBL/GenBank/DDBJ whole genome shotgun (WGS) entry which is preliminary data.</text>
</comment>